<evidence type="ECO:0000256" key="1">
    <source>
        <dbReference type="ARBA" id="ARBA00022741"/>
    </source>
</evidence>
<dbReference type="Gene3D" id="2.40.100.10">
    <property type="entry name" value="Cyclophilin-like"/>
    <property type="match status" value="1"/>
</dbReference>
<dbReference type="InterPro" id="IPR052708">
    <property type="entry name" value="PxpC"/>
</dbReference>
<evidence type="ECO:0000256" key="2">
    <source>
        <dbReference type="ARBA" id="ARBA00022801"/>
    </source>
</evidence>
<keyword evidence="2" id="KW-0378">Hydrolase</keyword>
<dbReference type="SUPFAM" id="SSF50891">
    <property type="entry name" value="Cyclophilin-like"/>
    <property type="match status" value="1"/>
</dbReference>
<reference evidence="5 6" key="1">
    <citation type="submission" date="2024-03" db="EMBL/GenBank/DDBJ databases">
        <title>Actinomycetospora sp. OC33-EN08, a novel actinomycete isolated from wild orchid (Aerides multiflora).</title>
        <authorList>
            <person name="Suriyachadkun C."/>
        </authorList>
    </citation>
    <scope>NUCLEOTIDE SEQUENCE [LARGE SCALE GENOMIC DNA]</scope>
    <source>
        <strain evidence="5 6">OC33-EN08</strain>
    </source>
</reference>
<dbReference type="Proteomes" id="UP001385809">
    <property type="component" value="Unassembled WGS sequence"/>
</dbReference>
<dbReference type="EMBL" id="JBBEGN010000003">
    <property type="protein sequence ID" value="MEJ2867969.1"/>
    <property type="molecule type" value="Genomic_DNA"/>
</dbReference>
<accession>A0ABU8MKY5</accession>
<organism evidence="5 6">
    <name type="scientific">Actinomycetospora aurantiaca</name>
    <dbReference type="NCBI Taxonomy" id="3129233"/>
    <lineage>
        <taxon>Bacteria</taxon>
        <taxon>Bacillati</taxon>
        <taxon>Actinomycetota</taxon>
        <taxon>Actinomycetes</taxon>
        <taxon>Pseudonocardiales</taxon>
        <taxon>Pseudonocardiaceae</taxon>
        <taxon>Actinomycetospora</taxon>
    </lineage>
</organism>
<evidence type="ECO:0000256" key="3">
    <source>
        <dbReference type="ARBA" id="ARBA00022840"/>
    </source>
</evidence>
<name>A0ABU8MKY5_9PSEU</name>
<keyword evidence="6" id="KW-1185">Reference proteome</keyword>
<feature type="domain" description="Carboxyltransferase" evidence="4">
    <location>
        <begin position="23"/>
        <end position="293"/>
    </location>
</feature>
<dbReference type="PANTHER" id="PTHR43309">
    <property type="entry name" value="5-OXOPROLINASE SUBUNIT C"/>
    <property type="match status" value="1"/>
</dbReference>
<dbReference type="SMART" id="SM00797">
    <property type="entry name" value="AHS2"/>
    <property type="match status" value="1"/>
</dbReference>
<dbReference type="PANTHER" id="PTHR43309:SF3">
    <property type="entry name" value="5-OXOPROLINASE SUBUNIT C"/>
    <property type="match status" value="1"/>
</dbReference>
<dbReference type="InterPro" id="IPR029000">
    <property type="entry name" value="Cyclophilin-like_dom_sf"/>
</dbReference>
<evidence type="ECO:0000313" key="5">
    <source>
        <dbReference type="EMBL" id="MEJ2867969.1"/>
    </source>
</evidence>
<dbReference type="NCBIfam" id="TIGR00724">
    <property type="entry name" value="urea_amlyse_rel"/>
    <property type="match status" value="1"/>
</dbReference>
<sequence length="293" mass="29878">MRVLATGPRTTVQDVAGRPGRADLGVGVSGAADRRALALANRLVGNPADAAGLEVTLGGFAATFPTTGVVAVTGAPAPVWVGGRAADPFRPVVVPAGSELRLGTPSTGLRTYVAVRGGIAVEPVLGSRSTDVVAGLGPAVVAEDDEVPVGPEPADPVPWVDLAPPPRTDGVLRVVLGPRDDWFADPAALLRTTWTVTGDADRVGFRLDGPELARAEGYAAAELPSEGVVRGSVQVPPSGRPTVFLADHPVTGGYPVIGVVLDADTDVAGQLRPGETVRFRAEPAAVPATNRRT</sequence>
<evidence type="ECO:0000313" key="6">
    <source>
        <dbReference type="Proteomes" id="UP001385809"/>
    </source>
</evidence>
<keyword evidence="1" id="KW-0547">Nucleotide-binding</keyword>
<proteinExistence type="predicted"/>
<dbReference type="Pfam" id="PF02626">
    <property type="entry name" value="CT_A_B"/>
    <property type="match status" value="1"/>
</dbReference>
<evidence type="ECO:0000259" key="4">
    <source>
        <dbReference type="SMART" id="SM00797"/>
    </source>
</evidence>
<comment type="caution">
    <text evidence="5">The sequence shown here is derived from an EMBL/GenBank/DDBJ whole genome shotgun (WGS) entry which is preliminary data.</text>
</comment>
<gene>
    <name evidence="5" type="ORF">WCD74_09355</name>
</gene>
<protein>
    <submittedName>
        <fullName evidence="5">Biotin-dependent carboxyltransferase family protein</fullName>
    </submittedName>
</protein>
<keyword evidence="3" id="KW-0067">ATP-binding</keyword>
<dbReference type="RefSeq" id="WP_337694571.1">
    <property type="nucleotide sequence ID" value="NZ_JBBEGN010000003.1"/>
</dbReference>
<dbReference type="InterPro" id="IPR003778">
    <property type="entry name" value="CT_A_B"/>
</dbReference>